<reference evidence="3 4" key="1">
    <citation type="submission" date="2019-07" db="EMBL/GenBank/DDBJ databases">
        <title>Genomics analysis of Aphanomyces spp. identifies a new class of oomycete effector associated with host adaptation.</title>
        <authorList>
            <person name="Gaulin E."/>
        </authorList>
    </citation>
    <scope>NUCLEOTIDE SEQUENCE [LARGE SCALE GENOMIC DNA]</scope>
    <source>
        <strain evidence="3 4">ATCC 201684</strain>
    </source>
</reference>
<sequence>MATRRKSAKPEMGMAQQITLKILSMYDRTTDSDAIIQELYHPNATFSDPWVEVKGRDKVAAHFRVIPSFVSTSHATLIRGSMAGVSILTIDSKVSFRFKPFPSFMGITFRMFSVIELQDQQVMTHTDHWDLSTVVENIPIVSLFYRLFRTAFGSASSHLINTFLPKPPPRRPQTAQLDDTATTTRP</sequence>
<evidence type="ECO:0000259" key="2">
    <source>
        <dbReference type="Pfam" id="PF12680"/>
    </source>
</evidence>
<dbReference type="Pfam" id="PF12680">
    <property type="entry name" value="SnoaL_2"/>
    <property type="match status" value="1"/>
</dbReference>
<dbReference type="SUPFAM" id="SSF54427">
    <property type="entry name" value="NTF2-like"/>
    <property type="match status" value="1"/>
</dbReference>
<proteinExistence type="predicted"/>
<dbReference type="InterPro" id="IPR032710">
    <property type="entry name" value="NTF2-like_dom_sf"/>
</dbReference>
<accession>A0A6G0W668</accession>
<feature type="region of interest" description="Disordered" evidence="1">
    <location>
        <begin position="163"/>
        <end position="186"/>
    </location>
</feature>
<dbReference type="EMBL" id="VJMJ01000382">
    <property type="protein sequence ID" value="KAF0721595.1"/>
    <property type="molecule type" value="Genomic_DNA"/>
</dbReference>
<dbReference type="PANTHER" id="PTHR34213:SF2">
    <property type="entry name" value="NUCLEAR TRANSPORT FACTOR 2 (NTF2) FAMILY PROTEIN"/>
    <property type="match status" value="1"/>
</dbReference>
<keyword evidence="4" id="KW-1185">Reference proteome</keyword>
<name>A0A6G0W668_9STRA</name>
<dbReference type="AlphaFoldDB" id="A0A6G0W668"/>
<comment type="caution">
    <text evidence="3">The sequence shown here is derived from an EMBL/GenBank/DDBJ whole genome shotgun (WGS) entry which is preliminary data.</text>
</comment>
<dbReference type="PANTHER" id="PTHR34213">
    <property type="entry name" value="NUCLEAR TRANSPORT FACTOR 2 (NTF2) FAMILY PROTEIN"/>
    <property type="match status" value="1"/>
</dbReference>
<feature type="compositionally biased region" description="Low complexity" evidence="1">
    <location>
        <begin position="173"/>
        <end position="186"/>
    </location>
</feature>
<evidence type="ECO:0000313" key="3">
    <source>
        <dbReference type="EMBL" id="KAF0721595.1"/>
    </source>
</evidence>
<protein>
    <recommendedName>
        <fullName evidence="2">SnoaL-like domain-containing protein</fullName>
    </recommendedName>
</protein>
<dbReference type="Gene3D" id="3.10.450.50">
    <property type="match status" value="1"/>
</dbReference>
<dbReference type="OrthoDB" id="9995831at2759"/>
<dbReference type="VEuPathDB" id="FungiDB:AeMF1_004090"/>
<gene>
    <name evidence="3" type="ORF">Ae201684_019062</name>
</gene>
<feature type="domain" description="SnoaL-like" evidence="2">
    <location>
        <begin position="36"/>
        <end position="122"/>
    </location>
</feature>
<dbReference type="InterPro" id="IPR037401">
    <property type="entry name" value="SnoaL-like"/>
</dbReference>
<organism evidence="3 4">
    <name type="scientific">Aphanomyces euteiches</name>
    <dbReference type="NCBI Taxonomy" id="100861"/>
    <lineage>
        <taxon>Eukaryota</taxon>
        <taxon>Sar</taxon>
        <taxon>Stramenopiles</taxon>
        <taxon>Oomycota</taxon>
        <taxon>Saprolegniomycetes</taxon>
        <taxon>Saprolegniales</taxon>
        <taxon>Verrucalvaceae</taxon>
        <taxon>Aphanomyces</taxon>
    </lineage>
</organism>
<dbReference type="Proteomes" id="UP000481153">
    <property type="component" value="Unassembled WGS sequence"/>
</dbReference>
<evidence type="ECO:0000256" key="1">
    <source>
        <dbReference type="SAM" id="MobiDB-lite"/>
    </source>
</evidence>
<evidence type="ECO:0000313" key="4">
    <source>
        <dbReference type="Proteomes" id="UP000481153"/>
    </source>
</evidence>